<dbReference type="Gene3D" id="3.10.20.880">
    <property type="match status" value="1"/>
</dbReference>
<dbReference type="PANTHER" id="PTHR42895">
    <property type="entry name" value="IRON-SULFUR CLUSTER-BINDING PROTEIN-RELATED"/>
    <property type="match status" value="1"/>
</dbReference>
<dbReference type="InterPro" id="IPR040506">
    <property type="entry name" value="RACo_linker"/>
</dbReference>
<dbReference type="PANTHER" id="PTHR42895:SF2">
    <property type="entry name" value="IRON-SULFUR CLUSTER PROTEIN"/>
    <property type="match status" value="1"/>
</dbReference>
<protein>
    <submittedName>
        <fullName evidence="2">Ferredoxin</fullName>
    </submittedName>
</protein>
<dbReference type="Pfam" id="PF00111">
    <property type="entry name" value="Fer2"/>
    <property type="match status" value="1"/>
</dbReference>
<dbReference type="GO" id="GO:0051536">
    <property type="term" value="F:iron-sulfur cluster binding"/>
    <property type="evidence" value="ECO:0007669"/>
    <property type="project" value="InterPro"/>
</dbReference>
<organism evidence="2 3">
    <name type="scientific">Desulfoferula mesophila</name>
    <dbReference type="NCBI Taxonomy" id="3058419"/>
    <lineage>
        <taxon>Bacteria</taxon>
        <taxon>Pseudomonadati</taxon>
        <taxon>Thermodesulfobacteriota</taxon>
        <taxon>Desulfarculia</taxon>
        <taxon>Desulfarculales</taxon>
        <taxon>Desulfarculaceae</taxon>
        <taxon>Desulfoferula</taxon>
    </lineage>
</organism>
<dbReference type="Pfam" id="PF14574">
    <property type="entry name" value="RACo_C_ter"/>
    <property type="match status" value="1"/>
</dbReference>
<dbReference type="SUPFAM" id="SSF54292">
    <property type="entry name" value="2Fe-2S ferredoxin-like"/>
    <property type="match status" value="1"/>
</dbReference>
<dbReference type="InterPro" id="IPR041414">
    <property type="entry name" value="Raco-like_middle"/>
</dbReference>
<dbReference type="InterPro" id="IPR027980">
    <property type="entry name" value="RACo_C"/>
</dbReference>
<dbReference type="InterPro" id="IPR012675">
    <property type="entry name" value="Beta-grasp_dom_sf"/>
</dbReference>
<dbReference type="CDD" id="cd00207">
    <property type="entry name" value="fer2"/>
    <property type="match status" value="1"/>
</dbReference>
<gene>
    <name evidence="2" type="ORF">FAK_10160</name>
</gene>
<dbReference type="InterPro" id="IPR042259">
    <property type="entry name" value="Raco-like_middle_sf"/>
</dbReference>
<dbReference type="InterPro" id="IPR052911">
    <property type="entry name" value="Corrinoid_activation_enz"/>
</dbReference>
<dbReference type="InterPro" id="IPR043129">
    <property type="entry name" value="ATPase_NBD"/>
</dbReference>
<dbReference type="Proteomes" id="UP001366166">
    <property type="component" value="Chromosome"/>
</dbReference>
<dbReference type="AlphaFoldDB" id="A0AAU9EAP7"/>
<proteinExistence type="predicted"/>
<keyword evidence="3" id="KW-1185">Reference proteome</keyword>
<dbReference type="Pfam" id="PF17650">
    <property type="entry name" value="RACo_linker"/>
    <property type="match status" value="1"/>
</dbReference>
<dbReference type="SUPFAM" id="SSF53067">
    <property type="entry name" value="Actin-like ATPase domain"/>
    <property type="match status" value="1"/>
</dbReference>
<name>A0AAU9EAP7_9BACT</name>
<dbReference type="InterPro" id="IPR001041">
    <property type="entry name" value="2Fe-2S_ferredoxin-type"/>
</dbReference>
<dbReference type="Gene3D" id="3.10.20.30">
    <property type="match status" value="1"/>
</dbReference>
<dbReference type="Pfam" id="PF17651">
    <property type="entry name" value="Raco_middle"/>
    <property type="match status" value="1"/>
</dbReference>
<sequence>MSAPAKLNVVFKPSGQSASVPRGTLITEAMLQAGIFLPLDCGGKGTCGRCLVSVRGEVSPPNQAEERLLDSEQLAGGWRLACQTQVLGSLEVAVPDTHESADSSWRIDQGDLEPVPMGSPVITAVECQAPEPTLQDPRGDLRRVLETLGEHEESPASRADLATAAGITRAAREHAWSLSLYQRGEELVGVAGPGQGPLGLAVDLGSTKLAAYLVDLATGEIIASRGRLNPQVAFGADVVTRLQLAISQPKEGRRLTDLVRRALNGLAQDLAAAVGADTGRIAEMSLVGNSAMTHLLLGLPLEQLGAPPFVACLDQAVDVKARELGLSLAPGAYVHLPPLVGGFVGADNVAMIMGADLDRPGPCRLGLDIGTNTEVVVTAPGHRHPLFIASAPSGPTFEGAHLSSGMRAMTGAISQVRLTAEQEPVCTTIDGSDPAGVCGSGIIDAVAEMLRAGVINSRGHLDRSLPQVRRDGRNISYVLVPAERSATGQDIVVTQADISQVQLAKAAICAAAATLLSLAGLEPSDLSEVVLAGSFGSHIDVDTAKRIGLIPAVAGAKYAQVGNAAGRGAQQVLNNLEARQRAAEIPAKARYVELSGEPLFNTLFARSLAFPEDGD</sequence>
<evidence type="ECO:0000259" key="1">
    <source>
        <dbReference type="PROSITE" id="PS51085"/>
    </source>
</evidence>
<evidence type="ECO:0000313" key="2">
    <source>
        <dbReference type="EMBL" id="BEQ13950.1"/>
    </source>
</evidence>
<feature type="domain" description="2Fe-2S ferredoxin-type" evidence="1">
    <location>
        <begin position="5"/>
        <end position="98"/>
    </location>
</feature>
<dbReference type="Gene3D" id="3.30.420.480">
    <property type="entry name" value="Domain of unknown function (DUF4445)"/>
    <property type="match status" value="1"/>
</dbReference>
<reference evidence="3" key="1">
    <citation type="journal article" date="2023" name="Arch. Microbiol.">
        <title>Desulfoferula mesophilus gen. nov. sp. nov., a mesophilic sulfate-reducing bacterium isolated from a brackish lake sediment.</title>
        <authorList>
            <person name="Watanabe T."/>
            <person name="Yabe T."/>
            <person name="Tsuji J.M."/>
            <person name="Fukui M."/>
        </authorList>
    </citation>
    <scope>NUCLEOTIDE SEQUENCE [LARGE SCALE GENOMIC DNA]</scope>
    <source>
        <strain evidence="3">12FAK</strain>
    </source>
</reference>
<dbReference type="RefSeq" id="WP_338605680.1">
    <property type="nucleotide sequence ID" value="NZ_AP028679.1"/>
</dbReference>
<dbReference type="KEGG" id="dmp:FAK_10160"/>
<dbReference type="PROSITE" id="PS51085">
    <property type="entry name" value="2FE2S_FER_2"/>
    <property type="match status" value="1"/>
</dbReference>
<dbReference type="EMBL" id="AP028679">
    <property type="protein sequence ID" value="BEQ13950.1"/>
    <property type="molecule type" value="Genomic_DNA"/>
</dbReference>
<evidence type="ECO:0000313" key="3">
    <source>
        <dbReference type="Proteomes" id="UP001366166"/>
    </source>
</evidence>
<dbReference type="InterPro" id="IPR036010">
    <property type="entry name" value="2Fe-2S_ferredoxin-like_sf"/>
</dbReference>
<accession>A0AAU9EAP7</accession>